<keyword evidence="5 11" id="KW-0812">Transmembrane</keyword>
<comment type="caution">
    <text evidence="16">The sequence shown here is derived from an EMBL/GenBank/DDBJ whole genome shotgun (WGS) entry which is preliminary data.</text>
</comment>
<keyword evidence="7" id="KW-0406">Ion transport</keyword>
<evidence type="ECO:0000256" key="6">
    <source>
        <dbReference type="ARBA" id="ARBA00023004"/>
    </source>
</evidence>
<evidence type="ECO:0000259" key="15">
    <source>
        <dbReference type="Pfam" id="PF07715"/>
    </source>
</evidence>
<evidence type="ECO:0000256" key="7">
    <source>
        <dbReference type="ARBA" id="ARBA00023065"/>
    </source>
</evidence>
<evidence type="ECO:0000256" key="13">
    <source>
        <dbReference type="SAM" id="SignalP"/>
    </source>
</evidence>
<dbReference type="InterPro" id="IPR000531">
    <property type="entry name" value="Beta-barrel_TonB"/>
</dbReference>
<dbReference type="RefSeq" id="WP_279246636.1">
    <property type="nucleotide sequence ID" value="NZ_SHNN01000004.1"/>
</dbReference>
<evidence type="ECO:0000256" key="11">
    <source>
        <dbReference type="PROSITE-ProRule" id="PRU01360"/>
    </source>
</evidence>
<dbReference type="PANTHER" id="PTHR32552">
    <property type="entry name" value="FERRICHROME IRON RECEPTOR-RELATED"/>
    <property type="match status" value="1"/>
</dbReference>
<dbReference type="SUPFAM" id="SSF56935">
    <property type="entry name" value="Porins"/>
    <property type="match status" value="1"/>
</dbReference>
<organism evidence="16 17">
    <name type="scientific">Candidatus Litorirhabdus singularis</name>
    <dbReference type="NCBI Taxonomy" id="2518993"/>
    <lineage>
        <taxon>Bacteria</taxon>
        <taxon>Pseudomonadati</taxon>
        <taxon>Pseudomonadota</taxon>
        <taxon>Gammaproteobacteria</taxon>
        <taxon>Cellvibrionales</taxon>
        <taxon>Halieaceae</taxon>
        <taxon>Candidatus Litorirhabdus</taxon>
    </lineage>
</organism>
<proteinExistence type="inferred from homology"/>
<evidence type="ECO:0000256" key="3">
    <source>
        <dbReference type="ARBA" id="ARBA00022452"/>
    </source>
</evidence>
<dbReference type="PANTHER" id="PTHR32552:SF81">
    <property type="entry name" value="TONB-DEPENDENT OUTER MEMBRANE RECEPTOR"/>
    <property type="match status" value="1"/>
</dbReference>
<dbReference type="PROSITE" id="PS52016">
    <property type="entry name" value="TONB_DEPENDENT_REC_3"/>
    <property type="match status" value="1"/>
</dbReference>
<dbReference type="Proteomes" id="UP001143362">
    <property type="component" value="Unassembled WGS sequence"/>
</dbReference>
<keyword evidence="9 11" id="KW-0472">Membrane</keyword>
<keyword evidence="8 12" id="KW-0798">TonB box</keyword>
<evidence type="ECO:0000256" key="4">
    <source>
        <dbReference type="ARBA" id="ARBA00022496"/>
    </source>
</evidence>
<evidence type="ECO:0000256" key="10">
    <source>
        <dbReference type="ARBA" id="ARBA00023237"/>
    </source>
</evidence>
<name>A0ABT3TMI3_9GAMM</name>
<keyword evidence="3 11" id="KW-1134">Transmembrane beta strand</keyword>
<dbReference type="InterPro" id="IPR036942">
    <property type="entry name" value="Beta-barrel_TonB_sf"/>
</dbReference>
<reference evidence="16" key="1">
    <citation type="submission" date="2019-02" db="EMBL/GenBank/DDBJ databases">
        <authorList>
            <person name="Li S.-H."/>
        </authorList>
    </citation>
    <scope>NUCLEOTIDE SEQUENCE</scope>
    <source>
        <strain evidence="16">IMCC14734</strain>
    </source>
</reference>
<dbReference type="CDD" id="cd01347">
    <property type="entry name" value="ligand_gated_channel"/>
    <property type="match status" value="1"/>
</dbReference>
<feature type="domain" description="TonB-dependent receptor plug" evidence="15">
    <location>
        <begin position="46"/>
        <end position="156"/>
    </location>
</feature>
<evidence type="ECO:0000259" key="14">
    <source>
        <dbReference type="Pfam" id="PF00593"/>
    </source>
</evidence>
<dbReference type="Pfam" id="PF07715">
    <property type="entry name" value="Plug"/>
    <property type="match status" value="1"/>
</dbReference>
<feature type="domain" description="TonB-dependent receptor-like beta-barrel" evidence="14">
    <location>
        <begin position="255"/>
        <end position="751"/>
    </location>
</feature>
<feature type="chain" id="PRO_5047333508" evidence="13">
    <location>
        <begin position="27"/>
        <end position="788"/>
    </location>
</feature>
<evidence type="ECO:0000256" key="2">
    <source>
        <dbReference type="ARBA" id="ARBA00022448"/>
    </source>
</evidence>
<evidence type="ECO:0000256" key="1">
    <source>
        <dbReference type="ARBA" id="ARBA00004571"/>
    </source>
</evidence>
<dbReference type="InterPro" id="IPR012910">
    <property type="entry name" value="Plug_dom"/>
</dbReference>
<evidence type="ECO:0000256" key="8">
    <source>
        <dbReference type="ARBA" id="ARBA00023077"/>
    </source>
</evidence>
<dbReference type="InterPro" id="IPR039426">
    <property type="entry name" value="TonB-dep_rcpt-like"/>
</dbReference>
<gene>
    <name evidence="16" type="ORF">EYC98_17220</name>
</gene>
<keyword evidence="2 11" id="KW-0813">Transport</keyword>
<comment type="subcellular location">
    <subcellularLocation>
        <location evidence="1 11">Cell outer membrane</location>
        <topology evidence="1 11">Multi-pass membrane protein</topology>
    </subcellularLocation>
</comment>
<evidence type="ECO:0000256" key="9">
    <source>
        <dbReference type="ARBA" id="ARBA00023136"/>
    </source>
</evidence>
<keyword evidence="13" id="KW-0732">Signal</keyword>
<dbReference type="EMBL" id="SHNN01000004">
    <property type="protein sequence ID" value="MCX2982604.1"/>
    <property type="molecule type" value="Genomic_DNA"/>
</dbReference>
<keyword evidence="16" id="KW-0675">Receptor</keyword>
<keyword evidence="4" id="KW-0410">Iron transport</keyword>
<comment type="similarity">
    <text evidence="11 12">Belongs to the TonB-dependent receptor family.</text>
</comment>
<feature type="signal peptide" evidence="13">
    <location>
        <begin position="1"/>
        <end position="26"/>
    </location>
</feature>
<dbReference type="Pfam" id="PF00593">
    <property type="entry name" value="TonB_dep_Rec_b-barrel"/>
    <property type="match status" value="1"/>
</dbReference>
<dbReference type="Gene3D" id="2.40.170.20">
    <property type="entry name" value="TonB-dependent receptor, beta-barrel domain"/>
    <property type="match status" value="1"/>
</dbReference>
<evidence type="ECO:0000256" key="5">
    <source>
        <dbReference type="ARBA" id="ARBA00022692"/>
    </source>
</evidence>
<protein>
    <submittedName>
        <fullName evidence="16">TonB-dependent receptor</fullName>
    </submittedName>
</protein>
<keyword evidence="6" id="KW-0408">Iron</keyword>
<evidence type="ECO:0000313" key="16">
    <source>
        <dbReference type="EMBL" id="MCX2982604.1"/>
    </source>
</evidence>
<accession>A0ABT3TMI3</accession>
<keyword evidence="17" id="KW-1185">Reference proteome</keyword>
<evidence type="ECO:0000256" key="12">
    <source>
        <dbReference type="RuleBase" id="RU003357"/>
    </source>
</evidence>
<keyword evidence="10 11" id="KW-0998">Cell outer membrane</keyword>
<sequence length="788" mass="86341">MPTSRTLFPALVLGSAIMAPMPLAVAAQSTALEEVLVTARKREEDLQSTPISITAITAATIEDAALTDLRSIQEMTPGLSMQVSSDGSGSTLAAFIRGVGQSDFAVTVDPGVGTYIDGVYLARNIGANFEFNDIEQITVLRGPQGTLFGRNTIGGAISVTTRAPSGDNNLSVEAGVGDYGHKSGKIYMEFPLVEDKLAASISVIRKESDGWQKRSRGDDAGDQDLWGIRAHLNWNVTENFTSHLVIDGVEQDQNIYPRVLADFDSNQVFPFFYNTFVGDCCNETGDIDRSDASQKTKDELSSSGASWINTWNMNGGMTLKSTTGYRKMDTDILRDSDNDPQDYFSVGTQFEQDQFSQEFVLNGLAFNDRLDWVVGAYYFKESAKHDTQVNVATGLYEALVGLPLSVVDPETGVPLAFFAQPLDLTLRYEREQDVENIALFAHTSFSLTDDLRLILAGRYTQEEKDFELYSYKEASQSPIVAPGPTDPASCSDVTAQGPGSFYSCKDDWSEFSPKVGLDYQLNDEMMTYFHVSRGFRSGGFNGRPTSAADVSVVDPETLTSFELGFKSEWMDNRLRMNGAIFYNEYEDQQILVNRPSSIAAGGLALVVDNAAESELKGFELEITAVPTDGLTLIAGASYVDPEFKEFDILVPDPSDPTGGTIIVEDASDRPFASVPEWQGNLGAQYEFALGGMGNMRLRADMVYKDDVFYTNDTQAATFDLLHADAYTVFNAGITYISPSDKWQLALVGKNLTDEREINGGFSVDAFGTTDVSTLAPRMYFLNFKFHTN</sequence>
<evidence type="ECO:0000313" key="17">
    <source>
        <dbReference type="Proteomes" id="UP001143362"/>
    </source>
</evidence>